<proteinExistence type="predicted"/>
<evidence type="ECO:0000313" key="1">
    <source>
        <dbReference type="EMBL" id="KMZ79594.1"/>
    </source>
</evidence>
<sequence>MKNLTSGGQPVILRPSPHLRILVNHPALRTMEVEWAARILSQLLIKEKCLKEKYVFNLLKKFGDVNHIVQHANEQLESLGFIINNELINGEEYFIIGCEKLTIPRKSSQADTSPESVSLNIKEEHLFNSLFKTNEISLYYLIIDYIVSNNRYLRVDGGEVTYESLCLELNIKNANVQKAILNKLLAHNWLRKEQGELALGLRFFTDLIKYFPLTNLDKCSLCNNAVIVESRQCTNCLSIYHIHCFNALANKLALCFICKNSL</sequence>
<dbReference type="PANTHER" id="PTHR20973">
    <property type="entry name" value="NON-SMC ELEMENT 1-RELATED"/>
    <property type="match status" value="1"/>
</dbReference>
<dbReference type="InterPro" id="IPR036388">
    <property type="entry name" value="WH-like_DNA-bd_sf"/>
</dbReference>
<dbReference type="Gene3D" id="1.10.10.10">
    <property type="entry name" value="Winged helix-like DNA-binding domain superfamily/Winged helix DNA-binding domain"/>
    <property type="match status" value="1"/>
</dbReference>
<dbReference type="PANTHER" id="PTHR20973:SF0">
    <property type="entry name" value="NON-STRUCTURAL MAINTENANCE OF CHROMOSOMES ELEMENT 1 HOMOLOG"/>
    <property type="match status" value="1"/>
</dbReference>
<accession>A0A0J9S9Y2</accession>
<name>A0A0J9S9Y2_PLAVI</name>
<evidence type="ECO:0000313" key="2">
    <source>
        <dbReference type="Proteomes" id="UP000053562"/>
    </source>
</evidence>
<reference evidence="1 2" key="1">
    <citation type="submission" date="2011-08" db="EMBL/GenBank/DDBJ databases">
        <title>The Genome Sequence of Plasmodium vivax India VII.</title>
        <authorList>
            <consortium name="The Broad Institute Genome Sequencing Platform"/>
            <consortium name="The Broad Institute Genome Sequencing Center for Infectious Disease"/>
            <person name="Neafsey D."/>
            <person name="Carlton J."/>
            <person name="Barnwell J."/>
            <person name="Collins W."/>
            <person name="Escalante A."/>
            <person name="Mullikin J."/>
            <person name="Saul A."/>
            <person name="Guigo R."/>
            <person name="Camara F."/>
            <person name="Young S.K."/>
            <person name="Zeng Q."/>
            <person name="Gargeya S."/>
            <person name="Fitzgerald M."/>
            <person name="Haas B."/>
            <person name="Abouelleil A."/>
            <person name="Alvarado L."/>
            <person name="Arachchi H.M."/>
            <person name="Berlin A."/>
            <person name="Brown A."/>
            <person name="Chapman S.B."/>
            <person name="Chen Z."/>
            <person name="Dunbar C."/>
            <person name="Freedman E."/>
            <person name="Gearin G."/>
            <person name="Gellesch M."/>
            <person name="Goldberg J."/>
            <person name="Griggs A."/>
            <person name="Gujja S."/>
            <person name="Heiman D."/>
            <person name="Howarth C."/>
            <person name="Larson L."/>
            <person name="Lui A."/>
            <person name="MacDonald P.J.P."/>
            <person name="Montmayeur A."/>
            <person name="Murphy C."/>
            <person name="Neiman D."/>
            <person name="Pearson M."/>
            <person name="Priest M."/>
            <person name="Roberts A."/>
            <person name="Saif S."/>
            <person name="Shea T."/>
            <person name="Shenoy N."/>
            <person name="Sisk P."/>
            <person name="Stolte C."/>
            <person name="Sykes S."/>
            <person name="Wortman J."/>
            <person name="Nusbaum C."/>
            <person name="Birren B."/>
        </authorList>
    </citation>
    <scope>NUCLEOTIDE SEQUENCE [LARGE SCALE GENOMIC DNA]</scope>
    <source>
        <strain evidence="1 2">India VII</strain>
    </source>
</reference>
<dbReference type="GO" id="GO:0000724">
    <property type="term" value="P:double-strand break repair via homologous recombination"/>
    <property type="evidence" value="ECO:0007669"/>
    <property type="project" value="TreeGrafter"/>
</dbReference>
<dbReference type="Proteomes" id="UP000053562">
    <property type="component" value="Unassembled WGS sequence"/>
</dbReference>
<dbReference type="EMBL" id="KQ234316">
    <property type="protein sequence ID" value="KMZ79594.1"/>
    <property type="molecule type" value="Genomic_DNA"/>
</dbReference>
<gene>
    <name evidence="1" type="ORF">PVIIG_00868</name>
</gene>
<dbReference type="OrthoDB" id="379665at2759"/>
<dbReference type="GO" id="GO:0030915">
    <property type="term" value="C:Smc5-Smc6 complex"/>
    <property type="evidence" value="ECO:0007669"/>
    <property type="project" value="InterPro"/>
</dbReference>
<dbReference type="AlphaFoldDB" id="A0A0J9S9Y2"/>
<dbReference type="GO" id="GO:0004842">
    <property type="term" value="F:ubiquitin-protein transferase activity"/>
    <property type="evidence" value="ECO:0007669"/>
    <property type="project" value="TreeGrafter"/>
</dbReference>
<organism evidence="1 2">
    <name type="scientific">Plasmodium vivax India VII</name>
    <dbReference type="NCBI Taxonomy" id="1077284"/>
    <lineage>
        <taxon>Eukaryota</taxon>
        <taxon>Sar</taxon>
        <taxon>Alveolata</taxon>
        <taxon>Apicomplexa</taxon>
        <taxon>Aconoidasida</taxon>
        <taxon>Haemosporida</taxon>
        <taxon>Plasmodiidae</taxon>
        <taxon>Plasmodium</taxon>
        <taxon>Plasmodium (Plasmodium)</taxon>
    </lineage>
</organism>
<dbReference type="InterPro" id="IPR011513">
    <property type="entry name" value="Nse1"/>
</dbReference>
<dbReference type="GO" id="GO:0005634">
    <property type="term" value="C:nucleus"/>
    <property type="evidence" value="ECO:0007669"/>
    <property type="project" value="TreeGrafter"/>
</dbReference>
<protein>
    <submittedName>
        <fullName evidence="1">Uncharacterized protein</fullName>
    </submittedName>
</protein>